<dbReference type="Gene3D" id="2.30.40.10">
    <property type="entry name" value="Urease, subunit C, domain 1"/>
    <property type="match status" value="1"/>
</dbReference>
<feature type="domain" description="Amidohydrolase-related" evidence="2">
    <location>
        <begin position="84"/>
        <end position="418"/>
    </location>
</feature>
<dbReference type="SUPFAM" id="SSF51556">
    <property type="entry name" value="Metallo-dependent hydrolases"/>
    <property type="match status" value="1"/>
</dbReference>
<dbReference type="InterPro" id="IPR011059">
    <property type="entry name" value="Metal-dep_hydrolase_composite"/>
</dbReference>
<name>A0AAE0H4H3_9CHLO</name>
<keyword evidence="4" id="KW-1185">Reference proteome</keyword>
<protein>
    <recommendedName>
        <fullName evidence="2">Amidohydrolase-related domain-containing protein</fullName>
    </recommendedName>
</protein>
<comment type="caution">
    <text evidence="3">The sequence shown here is derived from an EMBL/GenBank/DDBJ whole genome shotgun (WGS) entry which is preliminary data.</text>
</comment>
<accession>A0AAE0H4H3</accession>
<sequence>MSDKRRHIDDDSICLPCSSVRILLLNARILDVEEGKLLPDVMAVRICDGTITDILSDATPLIHEAECSPTVKGATTVIDVEGRTLMPGLMDMHVHVTAWSANFRTMASQSTAYATARAGAILRNMLLRGFTTVRDAGGADFGLAQAVDEGFLLGPRLFFCGHAISQTGGHGDVRGPGEDSSPCLCQHGLGVVCDGVPEMRRACRNEIRKGATHLKLMVSGGVASPCDRIDSTQFAEDEITAAVEEARAANIHVMAHAYTARAVERALKCGVRSIEHGNLLDSHSVELLKAKNAFLVPTLATYQALAKEGQANGMPDDQHAKVFQVLDAGIAALSLAHKSGVKIAYGTDLLGDMHRHQLTEIAIRSQVQPAEAIIRSATCIAAELLGMEGKLGVVRVGAHADLLVWNGNPLEDLEMMQHPDDKLWMVMKGGIIYKLDADLAAASARSDVLPRMSTKNVPVNFTSSTGLPAAHLPRAPAAHRGAYSPVLPTAGQHDYGDELPVAAGARGGSARSLASHVAGGRISHLQDSVADLHGSLRQLIRLATPPPAGGGEVVALTAPQSQQQHPQARAALSGGRSETSLERTYSQQLPVRPPATAHSGQQSQPAAHSAQRTSGRPRRAQQQQQPQREPGAVEHTHLEQLLLLQSEVTVDDAVQHRLAHRSHTVALAA</sequence>
<evidence type="ECO:0000259" key="2">
    <source>
        <dbReference type="Pfam" id="PF01979"/>
    </source>
</evidence>
<dbReference type="Pfam" id="PF01979">
    <property type="entry name" value="Amidohydro_1"/>
    <property type="match status" value="1"/>
</dbReference>
<dbReference type="EMBL" id="LGRX02000353">
    <property type="protein sequence ID" value="KAK3288801.1"/>
    <property type="molecule type" value="Genomic_DNA"/>
</dbReference>
<dbReference type="SUPFAM" id="SSF51338">
    <property type="entry name" value="Composite domain of metallo-dependent hydrolases"/>
    <property type="match status" value="1"/>
</dbReference>
<feature type="compositionally biased region" description="Polar residues" evidence="1">
    <location>
        <begin position="576"/>
        <end position="589"/>
    </location>
</feature>
<proteinExistence type="predicted"/>
<evidence type="ECO:0000313" key="3">
    <source>
        <dbReference type="EMBL" id="KAK3288801.1"/>
    </source>
</evidence>
<reference evidence="3 4" key="1">
    <citation type="journal article" date="2015" name="Genome Biol. Evol.">
        <title>Comparative Genomics of a Bacterivorous Green Alga Reveals Evolutionary Causalities and Consequences of Phago-Mixotrophic Mode of Nutrition.</title>
        <authorList>
            <person name="Burns J.A."/>
            <person name="Paasch A."/>
            <person name="Narechania A."/>
            <person name="Kim E."/>
        </authorList>
    </citation>
    <scope>NUCLEOTIDE SEQUENCE [LARGE SCALE GENOMIC DNA]</scope>
    <source>
        <strain evidence="3 4">PLY_AMNH</strain>
    </source>
</reference>
<feature type="compositionally biased region" description="Polar residues" evidence="1">
    <location>
        <begin position="598"/>
        <end position="614"/>
    </location>
</feature>
<dbReference type="Proteomes" id="UP001190700">
    <property type="component" value="Unassembled WGS sequence"/>
</dbReference>
<dbReference type="InterPro" id="IPR051781">
    <property type="entry name" value="Metallo-dep_Hydrolase"/>
</dbReference>
<dbReference type="GO" id="GO:0016810">
    <property type="term" value="F:hydrolase activity, acting on carbon-nitrogen (but not peptide) bonds"/>
    <property type="evidence" value="ECO:0007669"/>
    <property type="project" value="InterPro"/>
</dbReference>
<dbReference type="PANTHER" id="PTHR43135:SF3">
    <property type="entry name" value="ALPHA-D-RIBOSE 1-METHYLPHOSPHONATE 5-TRIPHOSPHATE DIPHOSPHATASE"/>
    <property type="match status" value="1"/>
</dbReference>
<dbReference type="Gene3D" id="3.20.20.140">
    <property type="entry name" value="Metal-dependent hydrolases"/>
    <property type="match status" value="1"/>
</dbReference>
<dbReference type="InterPro" id="IPR032466">
    <property type="entry name" value="Metal_Hydrolase"/>
</dbReference>
<evidence type="ECO:0000313" key="4">
    <source>
        <dbReference type="Proteomes" id="UP001190700"/>
    </source>
</evidence>
<evidence type="ECO:0000256" key="1">
    <source>
        <dbReference type="SAM" id="MobiDB-lite"/>
    </source>
</evidence>
<dbReference type="PANTHER" id="PTHR43135">
    <property type="entry name" value="ALPHA-D-RIBOSE 1-METHYLPHOSPHONATE 5-TRIPHOSPHATE DIPHOSPHATASE"/>
    <property type="match status" value="1"/>
</dbReference>
<feature type="region of interest" description="Disordered" evidence="1">
    <location>
        <begin position="558"/>
        <end position="632"/>
    </location>
</feature>
<dbReference type="CDD" id="cd01299">
    <property type="entry name" value="Met_dep_hydrolase_A"/>
    <property type="match status" value="1"/>
</dbReference>
<dbReference type="InterPro" id="IPR006680">
    <property type="entry name" value="Amidohydro-rel"/>
</dbReference>
<dbReference type="InterPro" id="IPR057744">
    <property type="entry name" value="OTAase-like"/>
</dbReference>
<dbReference type="AlphaFoldDB" id="A0AAE0H4H3"/>
<organism evidence="3 4">
    <name type="scientific">Cymbomonas tetramitiformis</name>
    <dbReference type="NCBI Taxonomy" id="36881"/>
    <lineage>
        <taxon>Eukaryota</taxon>
        <taxon>Viridiplantae</taxon>
        <taxon>Chlorophyta</taxon>
        <taxon>Pyramimonadophyceae</taxon>
        <taxon>Pyramimonadales</taxon>
        <taxon>Pyramimonadaceae</taxon>
        <taxon>Cymbomonas</taxon>
    </lineage>
</organism>
<gene>
    <name evidence="3" type="ORF">CYMTET_3738</name>
</gene>